<protein>
    <recommendedName>
        <fullName evidence="3">DUF3304 domain-containing protein</fullName>
    </recommendedName>
</protein>
<dbReference type="Proteomes" id="UP000184997">
    <property type="component" value="Unassembled WGS sequence"/>
</dbReference>
<dbReference type="Pfam" id="PF11745">
    <property type="entry name" value="DUF3304"/>
    <property type="match status" value="1"/>
</dbReference>
<accession>A0A1M4J7E7</accession>
<dbReference type="EMBL" id="FLUK01000129">
    <property type="protein sequence ID" value="SBV87671.1"/>
    <property type="molecule type" value="Genomic_DNA"/>
</dbReference>
<dbReference type="AlphaFoldDB" id="A0A1M4J7E7"/>
<organism evidence="1 2">
    <name type="scientific">Xanthomonas graminis pv. graminis</name>
    <dbReference type="NCBI Taxonomy" id="134874"/>
    <lineage>
        <taxon>Bacteria</taxon>
        <taxon>Pseudomonadati</taxon>
        <taxon>Pseudomonadota</taxon>
        <taxon>Gammaproteobacteria</taxon>
        <taxon>Lysobacterales</taxon>
        <taxon>Lysobacteraceae</taxon>
        <taxon>Xanthomonas</taxon>
        <taxon>Xanthomonas translucens group</taxon>
        <taxon>Xanthomonas graminis</taxon>
    </lineage>
</organism>
<evidence type="ECO:0000313" key="1">
    <source>
        <dbReference type="EMBL" id="SBV87671.1"/>
    </source>
</evidence>
<dbReference type="RefSeq" id="WP_009604058.1">
    <property type="nucleotide sequence ID" value="NZ_CP076252.1"/>
</dbReference>
<gene>
    <name evidence="1" type="ORF">XTGNCPPB3709_1598</name>
</gene>
<dbReference type="InterPro" id="IPR021733">
    <property type="entry name" value="DUF3304"/>
</dbReference>
<sequence>MRDAIAHRGVVTDATRGARVIRWPGSWSLELTGQRAHPIGSAKAKAKHGKSRLAVFGVLLMLAGCGTGNSSAPSSAQAQETDTVGLSLFGLNYTDVPIGIFYVNGVWGGNSNPYAAGLSTAGSIGLPAKWHPGIKVKVQWQDDFLYAQDKDALTTAEVEVPRYGKIYSGYLLVAFLPGRKVKVYASDYMPGHKDAPDGLENPGEFCQRQPGCPQWYRSDKPPREGHY</sequence>
<reference evidence="2" key="1">
    <citation type="submission" date="2016-07" db="EMBL/GenBank/DDBJ databases">
        <authorList>
            <person name="Florea S."/>
            <person name="Webb J.S."/>
            <person name="Jaromczyk J."/>
            <person name="Schardl C.L."/>
        </authorList>
    </citation>
    <scope>NUCLEOTIDE SEQUENCE [LARGE SCALE GENOMIC DNA]</scope>
</reference>
<proteinExistence type="predicted"/>
<name>A0A1M4J7E7_9XANT</name>
<evidence type="ECO:0008006" key="3">
    <source>
        <dbReference type="Google" id="ProtNLM"/>
    </source>
</evidence>
<evidence type="ECO:0000313" key="2">
    <source>
        <dbReference type="Proteomes" id="UP000184997"/>
    </source>
</evidence>